<gene>
    <name evidence="1" type="ORF">GCM10011399_14730</name>
</gene>
<accession>A0A917B426</accession>
<sequence>MTLTEPTTPVVDRPEFEAAWYAWRAQNEERRRDAYGFLSYAAVYKLGETAQRFAEVPGAWSVSDEGVVVELSDEERLTVDEDPVHGRFVFAPVAEREFRRDARFDEVVVELSKRGGITLLRPIDPAHGLRESYVETPAFAPDPRWIVRGEYVPFEAPRDTAIDAAIDGITHQHDALGEVVFDLDGTTNRLLFLAGGAAGGGAFAVFTDGTSGVSTYRASRRIAAELPAEGGPIELDFNRTGNLQCAYTNYSPCPLAPAQNRLVVAIEAGEKTPVFAD</sequence>
<protein>
    <recommendedName>
        <fullName evidence="3">DUF1684 domain-containing protein</fullName>
    </recommendedName>
</protein>
<name>A0A917B426_9MICO</name>
<evidence type="ECO:0000313" key="2">
    <source>
        <dbReference type="Proteomes" id="UP000598775"/>
    </source>
</evidence>
<evidence type="ECO:0000313" key="1">
    <source>
        <dbReference type="EMBL" id="GGF22077.1"/>
    </source>
</evidence>
<dbReference type="PANTHER" id="PTHR41913">
    <property type="entry name" value="DUF1684 DOMAIN-CONTAINING PROTEIN"/>
    <property type="match status" value="1"/>
</dbReference>
<dbReference type="PANTHER" id="PTHR41913:SF1">
    <property type="entry name" value="DUF1684 DOMAIN-CONTAINING PROTEIN"/>
    <property type="match status" value="1"/>
</dbReference>
<comment type="caution">
    <text evidence="1">The sequence shown here is derived from an EMBL/GenBank/DDBJ whole genome shotgun (WGS) entry which is preliminary data.</text>
</comment>
<organism evidence="1 2">
    <name type="scientific">Subtercola lobariae</name>
    <dbReference type="NCBI Taxonomy" id="1588641"/>
    <lineage>
        <taxon>Bacteria</taxon>
        <taxon>Bacillati</taxon>
        <taxon>Actinomycetota</taxon>
        <taxon>Actinomycetes</taxon>
        <taxon>Micrococcales</taxon>
        <taxon>Microbacteriaceae</taxon>
        <taxon>Subtercola</taxon>
    </lineage>
</organism>
<dbReference type="Proteomes" id="UP000598775">
    <property type="component" value="Unassembled WGS sequence"/>
</dbReference>
<dbReference type="InterPro" id="IPR012467">
    <property type="entry name" value="DUF1684"/>
</dbReference>
<dbReference type="RefSeq" id="WP_188675914.1">
    <property type="nucleotide sequence ID" value="NZ_BMGP01000002.1"/>
</dbReference>
<reference evidence="1 2" key="1">
    <citation type="journal article" date="2014" name="Int. J. Syst. Evol. Microbiol.">
        <title>Complete genome sequence of Corynebacterium casei LMG S-19264T (=DSM 44701T), isolated from a smear-ripened cheese.</title>
        <authorList>
            <consortium name="US DOE Joint Genome Institute (JGI-PGF)"/>
            <person name="Walter F."/>
            <person name="Albersmeier A."/>
            <person name="Kalinowski J."/>
            <person name="Ruckert C."/>
        </authorList>
    </citation>
    <scope>NUCLEOTIDE SEQUENCE [LARGE SCALE GENOMIC DNA]</scope>
    <source>
        <strain evidence="1 2">CGMCC 1.12976</strain>
    </source>
</reference>
<dbReference type="Pfam" id="PF07920">
    <property type="entry name" value="DUF1684"/>
    <property type="match status" value="1"/>
</dbReference>
<keyword evidence="2" id="KW-1185">Reference proteome</keyword>
<evidence type="ECO:0008006" key="3">
    <source>
        <dbReference type="Google" id="ProtNLM"/>
    </source>
</evidence>
<proteinExistence type="predicted"/>
<dbReference type="EMBL" id="BMGP01000002">
    <property type="protein sequence ID" value="GGF22077.1"/>
    <property type="molecule type" value="Genomic_DNA"/>
</dbReference>
<dbReference type="AlphaFoldDB" id="A0A917B426"/>